<organism evidence="2 3">
    <name type="scientific">Candidatus Nomurabacteria bacterium GW2011_GWB1_47_6</name>
    <dbReference type="NCBI Taxonomy" id="1618749"/>
    <lineage>
        <taxon>Bacteria</taxon>
        <taxon>Candidatus Nomuraibacteriota</taxon>
    </lineage>
</organism>
<reference evidence="2 3" key="1">
    <citation type="journal article" date="2015" name="Nature">
        <title>rRNA introns, odd ribosomes, and small enigmatic genomes across a large radiation of phyla.</title>
        <authorList>
            <person name="Brown C.T."/>
            <person name="Hug L.A."/>
            <person name="Thomas B.C."/>
            <person name="Sharon I."/>
            <person name="Castelle C.J."/>
            <person name="Singh A."/>
            <person name="Wilkins M.J."/>
            <person name="Williams K.H."/>
            <person name="Banfield J.F."/>
        </authorList>
    </citation>
    <scope>NUCLEOTIDE SEQUENCE [LARGE SCALE GENOMIC DNA]</scope>
</reference>
<gene>
    <name evidence="2" type="ORF">UY01_C0023G0001</name>
</gene>
<evidence type="ECO:0000313" key="2">
    <source>
        <dbReference type="EMBL" id="KKU75026.1"/>
    </source>
</evidence>
<name>A0A0G1SZN3_9BACT</name>
<dbReference type="Proteomes" id="UP000034879">
    <property type="component" value="Unassembled WGS sequence"/>
</dbReference>
<dbReference type="InterPro" id="IPR002477">
    <property type="entry name" value="Peptidoglycan-bd-like"/>
</dbReference>
<accession>A0A0G1SZN3</accession>
<comment type="caution">
    <text evidence="2">The sequence shown here is derived from an EMBL/GenBank/DDBJ whole genome shotgun (WGS) entry which is preliminary data.</text>
</comment>
<dbReference type="AlphaFoldDB" id="A0A0G1SZN3"/>
<dbReference type="InterPro" id="IPR036365">
    <property type="entry name" value="PGBD-like_sf"/>
</dbReference>
<feature type="non-terminal residue" evidence="2">
    <location>
        <position position="1"/>
    </location>
</feature>
<dbReference type="PATRIC" id="fig|1618749.3.peg.460"/>
<dbReference type="Pfam" id="PF01471">
    <property type="entry name" value="PG_binding_1"/>
    <property type="match status" value="1"/>
</dbReference>
<evidence type="ECO:0000259" key="1">
    <source>
        <dbReference type="Pfam" id="PF01471"/>
    </source>
</evidence>
<feature type="domain" description="Peptidoglycan binding-like" evidence="1">
    <location>
        <begin position="1"/>
        <end position="30"/>
    </location>
</feature>
<protein>
    <recommendedName>
        <fullName evidence="1">Peptidoglycan binding-like domain-containing protein</fullName>
    </recommendedName>
</protein>
<dbReference type="EMBL" id="LCOJ01000023">
    <property type="protein sequence ID" value="KKU75026.1"/>
    <property type="molecule type" value="Genomic_DNA"/>
</dbReference>
<dbReference type="Gene3D" id="1.10.101.10">
    <property type="entry name" value="PGBD-like superfamily/PGBD"/>
    <property type="match status" value="1"/>
</dbReference>
<proteinExistence type="predicted"/>
<dbReference type="InterPro" id="IPR036366">
    <property type="entry name" value="PGBDSf"/>
</dbReference>
<sequence length="32" mass="3226">PKTKAAVISYQVSHGLSADGAVGPKTRAAMGR</sequence>
<evidence type="ECO:0000313" key="3">
    <source>
        <dbReference type="Proteomes" id="UP000034879"/>
    </source>
</evidence>
<dbReference type="SUPFAM" id="SSF47090">
    <property type="entry name" value="PGBD-like"/>
    <property type="match status" value="1"/>
</dbReference>